<organism evidence="3 4">
    <name type="scientific">Acetobacter estunensis</name>
    <dbReference type="NCBI Taxonomy" id="104097"/>
    <lineage>
        <taxon>Bacteria</taxon>
        <taxon>Pseudomonadati</taxon>
        <taxon>Pseudomonadota</taxon>
        <taxon>Alphaproteobacteria</taxon>
        <taxon>Acetobacterales</taxon>
        <taxon>Acetobacteraceae</taxon>
        <taxon>Acetobacter</taxon>
    </lineage>
</organism>
<feature type="chain" id="PRO_5037928778" description="ABC-type transport auxiliary lipoprotein component domain-containing protein" evidence="1">
    <location>
        <begin position="22"/>
        <end position="202"/>
    </location>
</feature>
<dbReference type="RefSeq" id="WP_166312804.1">
    <property type="nucleotide sequence ID" value="NZ_WOTH01000002.1"/>
</dbReference>
<dbReference type="Pfam" id="PF03886">
    <property type="entry name" value="ABC_trans_aux"/>
    <property type="match status" value="1"/>
</dbReference>
<sequence length="202" mass="21079">MIAVRKCLSLMAALVLATSVAGCSSPPLQLYTLAGAGTGQNGAVTPGTPILEVRRVQMPDYLDTQDILTRNGTALARSPNGRWAERLSDGVTDVLAARIGVSRPDLFVTEQAPLGTTANRLLVTITRLDISSSGTATLEAHWTVIPADEKQPEQTYRVSFSSTGNASSDAGTVALVNAMSQQLATRITNSLPATLLAGTSPS</sequence>
<evidence type="ECO:0000313" key="3">
    <source>
        <dbReference type="EMBL" id="NHO52672.1"/>
    </source>
</evidence>
<keyword evidence="4" id="KW-1185">Reference proteome</keyword>
<evidence type="ECO:0000313" key="4">
    <source>
        <dbReference type="Proteomes" id="UP000597459"/>
    </source>
</evidence>
<dbReference type="InterPro" id="IPR005586">
    <property type="entry name" value="ABC_trans_aux"/>
</dbReference>
<name>A0A967EGN3_9PROT</name>
<protein>
    <recommendedName>
        <fullName evidence="2">ABC-type transport auxiliary lipoprotein component domain-containing protein</fullName>
    </recommendedName>
</protein>
<accession>A0A967EGN3</accession>
<feature type="domain" description="ABC-type transport auxiliary lipoprotein component" evidence="2">
    <location>
        <begin position="31"/>
        <end position="187"/>
    </location>
</feature>
<dbReference type="AlphaFoldDB" id="A0A967EGN3"/>
<comment type="caution">
    <text evidence="3">The sequence shown here is derived from an EMBL/GenBank/DDBJ whole genome shotgun (WGS) entry which is preliminary data.</text>
</comment>
<keyword evidence="1" id="KW-0732">Signal</keyword>
<dbReference type="Proteomes" id="UP000597459">
    <property type="component" value="Unassembled WGS sequence"/>
</dbReference>
<proteinExistence type="predicted"/>
<dbReference type="Gene3D" id="3.40.50.10610">
    <property type="entry name" value="ABC-type transport auxiliary lipoprotein component"/>
    <property type="match status" value="1"/>
</dbReference>
<dbReference type="SUPFAM" id="SSF159594">
    <property type="entry name" value="XCC0632-like"/>
    <property type="match status" value="1"/>
</dbReference>
<dbReference type="PROSITE" id="PS51257">
    <property type="entry name" value="PROKAR_LIPOPROTEIN"/>
    <property type="match status" value="1"/>
</dbReference>
<reference evidence="3" key="1">
    <citation type="submission" date="2019-11" db="EMBL/GenBank/DDBJ databases">
        <title>Description of new Acetobacter species.</title>
        <authorList>
            <person name="Cleenwerck I."/>
            <person name="Sombolestani A.S."/>
        </authorList>
    </citation>
    <scope>NUCLEOTIDE SEQUENCE</scope>
    <source>
        <strain evidence="3">LMG 1626</strain>
    </source>
</reference>
<feature type="signal peptide" evidence="1">
    <location>
        <begin position="1"/>
        <end position="21"/>
    </location>
</feature>
<evidence type="ECO:0000256" key="1">
    <source>
        <dbReference type="SAM" id="SignalP"/>
    </source>
</evidence>
<evidence type="ECO:0000259" key="2">
    <source>
        <dbReference type="Pfam" id="PF03886"/>
    </source>
</evidence>
<dbReference type="EMBL" id="WOTH01000002">
    <property type="protein sequence ID" value="NHO52672.1"/>
    <property type="molecule type" value="Genomic_DNA"/>
</dbReference>
<gene>
    <name evidence="3" type="ORF">GOB87_01665</name>
</gene>